<dbReference type="Proteomes" id="UP000030152">
    <property type="component" value="Unassembled WGS sequence"/>
</dbReference>
<organism evidence="2 3">
    <name type="scientific">Flavobacterium rivuli WB 3.3-2 = DSM 21788</name>
    <dbReference type="NCBI Taxonomy" id="1121895"/>
    <lineage>
        <taxon>Bacteria</taxon>
        <taxon>Pseudomonadati</taxon>
        <taxon>Bacteroidota</taxon>
        <taxon>Flavobacteriia</taxon>
        <taxon>Flavobacteriales</taxon>
        <taxon>Flavobacteriaceae</taxon>
        <taxon>Flavobacterium</taxon>
    </lineage>
</organism>
<comment type="caution">
    <text evidence="2">The sequence shown here is derived from an EMBL/GenBank/DDBJ whole genome shotgun (WGS) entry which is preliminary data.</text>
</comment>
<keyword evidence="3" id="KW-1185">Reference proteome</keyword>
<feature type="chain" id="PRO_5001990649" description="Outer membrane protein/protective antigen OMA87" evidence="1">
    <location>
        <begin position="22"/>
        <end position="620"/>
    </location>
</feature>
<name>A0A0A2LYB5_9FLAO</name>
<dbReference type="EMBL" id="JRLX01000029">
    <property type="protein sequence ID" value="KGO85009.1"/>
    <property type="molecule type" value="Genomic_DNA"/>
</dbReference>
<evidence type="ECO:0000313" key="3">
    <source>
        <dbReference type="Proteomes" id="UP000030152"/>
    </source>
</evidence>
<sequence length="620" mass="72628">MTLHYRLLILLAFFAIAPLRAQDKPVQPKDTVKDRRDQMYQQLEDYSKRKKFTKFLHKLIFRSVQPQKLSTTRKNIKNKTPELLNTYERYEGKIVRKIIIETLDPFGNSVTDTTRKPNNGVERFGNRIHLKTKELTIRNLLLFKRNKPLDSLLVLDSERLIRKQRYVRRVNITPRTIATTKDSVDVYIRVLDSWSLIPNGSASSSGTSIKITERNFFGLGHEFENDFDKRFNTGETAYLARYSVPNIMNTYINTTVQYQIWQSYNSLKSIDVERDFYSAYTKWAGGVYVESRFQRDSLPNAQEEWKEQVFKSNMHDIWGGYAFQIYKGDGEENRTTRLVTTARYFARLYSERPTIEYDSISYYSNERFYMGSIGLTSRKFVQDKFLFNYDIVEDIPIGKVYSATFGVQDKNNERRLYLGGRYAWGNYYKWGFFSANIQVGSFFYGDRTDQTTLSLEMLYFTNIRNWGKWRFRHFIKPALILGDHRLPIITDQLNLVNELGIYQSEKQVQGTKKFVLTLQTQSYSPWNVLGFRINPFANLTVGVLSTEAKKFYESQAYGTIGIGVLIYNDYLIFNSFQLSFSFSPNLPGRGYNVFRTNTLQNNDIILPDFQVGKPDVVPYK</sequence>
<reference evidence="2 3" key="1">
    <citation type="submission" date="2013-09" db="EMBL/GenBank/DDBJ databases">
        <authorList>
            <person name="Zeng Z."/>
            <person name="Chen C."/>
        </authorList>
    </citation>
    <scope>NUCLEOTIDE SEQUENCE [LARGE SCALE GENOMIC DNA]</scope>
    <source>
        <strain evidence="2 3">WB 3.3-2</strain>
    </source>
</reference>
<evidence type="ECO:0008006" key="4">
    <source>
        <dbReference type="Google" id="ProtNLM"/>
    </source>
</evidence>
<proteinExistence type="predicted"/>
<keyword evidence="1" id="KW-0732">Signal</keyword>
<dbReference type="OrthoDB" id="1110633at2"/>
<dbReference type="eggNOG" id="COG4775">
    <property type="taxonomic scope" value="Bacteria"/>
</dbReference>
<feature type="signal peptide" evidence="1">
    <location>
        <begin position="1"/>
        <end position="21"/>
    </location>
</feature>
<dbReference type="Gene3D" id="3.10.20.310">
    <property type="entry name" value="membrane protein fhac"/>
    <property type="match status" value="1"/>
</dbReference>
<evidence type="ECO:0000313" key="2">
    <source>
        <dbReference type="EMBL" id="KGO85009.1"/>
    </source>
</evidence>
<dbReference type="STRING" id="1121895.GCA_000378485_01697"/>
<evidence type="ECO:0000256" key="1">
    <source>
        <dbReference type="SAM" id="SignalP"/>
    </source>
</evidence>
<dbReference type="AlphaFoldDB" id="A0A0A2LYB5"/>
<gene>
    <name evidence="2" type="ORF">Q765_18520</name>
</gene>
<dbReference type="RefSeq" id="WP_020212851.1">
    <property type="nucleotide sequence ID" value="NZ_JRLX01000029.1"/>
</dbReference>
<protein>
    <recommendedName>
        <fullName evidence="4">Outer membrane protein/protective antigen OMA87</fullName>
    </recommendedName>
</protein>
<accession>A0A0A2LYB5</accession>